<organism evidence="1 2">
    <name type="scientific">Auriscalpium vulgare</name>
    <dbReference type="NCBI Taxonomy" id="40419"/>
    <lineage>
        <taxon>Eukaryota</taxon>
        <taxon>Fungi</taxon>
        <taxon>Dikarya</taxon>
        <taxon>Basidiomycota</taxon>
        <taxon>Agaricomycotina</taxon>
        <taxon>Agaricomycetes</taxon>
        <taxon>Russulales</taxon>
        <taxon>Auriscalpiaceae</taxon>
        <taxon>Auriscalpium</taxon>
    </lineage>
</organism>
<protein>
    <submittedName>
        <fullName evidence="1">Glycoside hydrolase family 5 protein</fullName>
    </submittedName>
</protein>
<proteinExistence type="predicted"/>
<gene>
    <name evidence="1" type="ORF">FA95DRAFT_1591826</name>
</gene>
<comment type="caution">
    <text evidence="1">The sequence shown here is derived from an EMBL/GenBank/DDBJ whole genome shotgun (WGS) entry which is preliminary data.</text>
</comment>
<accession>A0ACB8SDR3</accession>
<evidence type="ECO:0000313" key="1">
    <source>
        <dbReference type="EMBL" id="KAI0054056.1"/>
    </source>
</evidence>
<evidence type="ECO:0000313" key="2">
    <source>
        <dbReference type="Proteomes" id="UP000814033"/>
    </source>
</evidence>
<name>A0ACB8SDR3_9AGAM</name>
<keyword evidence="1" id="KW-0378">Hydrolase</keyword>
<sequence>MRPSSWLPAVLGAALVAATPTPTIQKRWPTAFASVADGGFSLNGSKFSFIGTNAYWLPYLNSDEDIVNTLTNMSAAGIKVVRTWAFNDVTSVPTAGSWLQLIQNGTTTINDGPNGLQRLDRLVELAEQHGIYVLLSLTNNWNPVATPSSTPARRDDTASSATPLPRNFLSNDYGGMDAYVREFGTSKTHDEFYTDPTIRTFFEKYVQAVVSRFANNPFVFAWELANDPRCNSTIPTSPTCTTQTITQWHADLSKFIRSIDPNHLVSSGDHGFLCPTCTKLFPLTPKAAPSAAAGGASTRRRSRAAVMTKARLIKKIAEDRRAAPRAADAPTVKIRGAWKAPAKAKRQENGGPGSAFDGSSGVDSQDILNAPDIGFGSFQLLPDQNNYDTNPNDAIVPPSANFGATVQQGINWIQTQAASAQAVGKPLVLTAFGLVTQANEVVFVPFNASTPVNPGAGVSTRKRQTPGELGTGVTDDQRDDAYTAWLNAGIQAGLQGMTQYQWSSVGLTPSDGTFVQSPNAQQQTAGGGTLPQSPNDGYGTLGQAQNAEQGVLQDASQNITSFLLQ</sequence>
<dbReference type="EMBL" id="MU275838">
    <property type="protein sequence ID" value="KAI0054056.1"/>
    <property type="molecule type" value="Genomic_DNA"/>
</dbReference>
<reference evidence="1" key="1">
    <citation type="submission" date="2021-02" db="EMBL/GenBank/DDBJ databases">
        <authorList>
            <consortium name="DOE Joint Genome Institute"/>
            <person name="Ahrendt S."/>
            <person name="Looney B.P."/>
            <person name="Miyauchi S."/>
            <person name="Morin E."/>
            <person name="Drula E."/>
            <person name="Courty P.E."/>
            <person name="Chicoki N."/>
            <person name="Fauchery L."/>
            <person name="Kohler A."/>
            <person name="Kuo A."/>
            <person name="Labutti K."/>
            <person name="Pangilinan J."/>
            <person name="Lipzen A."/>
            <person name="Riley R."/>
            <person name="Andreopoulos W."/>
            <person name="He G."/>
            <person name="Johnson J."/>
            <person name="Barry K.W."/>
            <person name="Grigoriev I.V."/>
            <person name="Nagy L."/>
            <person name="Hibbett D."/>
            <person name="Henrissat B."/>
            <person name="Matheny P.B."/>
            <person name="Labbe J."/>
            <person name="Martin F."/>
        </authorList>
    </citation>
    <scope>NUCLEOTIDE SEQUENCE</scope>
    <source>
        <strain evidence="1">FP105234-sp</strain>
    </source>
</reference>
<reference evidence="1" key="2">
    <citation type="journal article" date="2022" name="New Phytol.">
        <title>Evolutionary transition to the ectomycorrhizal habit in the genomes of a hyperdiverse lineage of mushroom-forming fungi.</title>
        <authorList>
            <person name="Looney B."/>
            <person name="Miyauchi S."/>
            <person name="Morin E."/>
            <person name="Drula E."/>
            <person name="Courty P.E."/>
            <person name="Kohler A."/>
            <person name="Kuo A."/>
            <person name="LaButti K."/>
            <person name="Pangilinan J."/>
            <person name="Lipzen A."/>
            <person name="Riley R."/>
            <person name="Andreopoulos W."/>
            <person name="He G."/>
            <person name="Johnson J."/>
            <person name="Nolan M."/>
            <person name="Tritt A."/>
            <person name="Barry K.W."/>
            <person name="Grigoriev I.V."/>
            <person name="Nagy L.G."/>
            <person name="Hibbett D."/>
            <person name="Henrissat B."/>
            <person name="Matheny P.B."/>
            <person name="Labbe J."/>
            <person name="Martin F.M."/>
        </authorList>
    </citation>
    <scope>NUCLEOTIDE SEQUENCE</scope>
    <source>
        <strain evidence="1">FP105234-sp</strain>
    </source>
</reference>
<keyword evidence="2" id="KW-1185">Reference proteome</keyword>
<dbReference type="Proteomes" id="UP000814033">
    <property type="component" value="Unassembled WGS sequence"/>
</dbReference>